<dbReference type="PANTHER" id="PTHR34572">
    <property type="entry name" value="GOLGIN FAMILY A PROTEIN"/>
    <property type="match status" value="1"/>
</dbReference>
<gene>
    <name evidence="2" type="ORF">HAX54_002417</name>
</gene>
<evidence type="ECO:0000313" key="2">
    <source>
        <dbReference type="EMBL" id="MCD7466067.1"/>
    </source>
</evidence>
<organism evidence="2 3">
    <name type="scientific">Datura stramonium</name>
    <name type="common">Jimsonweed</name>
    <name type="synonym">Common thornapple</name>
    <dbReference type="NCBI Taxonomy" id="4076"/>
    <lineage>
        <taxon>Eukaryota</taxon>
        <taxon>Viridiplantae</taxon>
        <taxon>Streptophyta</taxon>
        <taxon>Embryophyta</taxon>
        <taxon>Tracheophyta</taxon>
        <taxon>Spermatophyta</taxon>
        <taxon>Magnoliopsida</taxon>
        <taxon>eudicotyledons</taxon>
        <taxon>Gunneridae</taxon>
        <taxon>Pentapetalae</taxon>
        <taxon>asterids</taxon>
        <taxon>lamiids</taxon>
        <taxon>Solanales</taxon>
        <taxon>Solanaceae</taxon>
        <taxon>Solanoideae</taxon>
        <taxon>Datureae</taxon>
        <taxon>Datura</taxon>
    </lineage>
</organism>
<accession>A0ABS8T655</accession>
<dbReference type="Proteomes" id="UP000823775">
    <property type="component" value="Unassembled WGS sequence"/>
</dbReference>
<comment type="caution">
    <text evidence="2">The sequence shown here is derived from an EMBL/GenBank/DDBJ whole genome shotgun (WGS) entry which is preliminary data.</text>
</comment>
<evidence type="ECO:0000256" key="1">
    <source>
        <dbReference type="SAM" id="MobiDB-lite"/>
    </source>
</evidence>
<dbReference type="EMBL" id="JACEIK010001109">
    <property type="protein sequence ID" value="MCD7466067.1"/>
    <property type="molecule type" value="Genomic_DNA"/>
</dbReference>
<proteinExistence type="predicted"/>
<protein>
    <submittedName>
        <fullName evidence="2">Uncharacterized protein</fullName>
    </submittedName>
</protein>
<keyword evidence="3" id="KW-1185">Reference proteome</keyword>
<sequence>MEGVGARFGRSSTRYGPTTVFTGPVRRWKKKWVHVSSGKINHQTTAANGVVNGSNGSHLLFLKWTPITASQNNNNNNSTEKDGDSKSSDKDDAVPIEEPRKRKFKYIPIALLEDQKNETSDQEEDEAKPIEADANTGEPTSQADDCDEKPDINDVPMEEKQDPEDKLPERQDLNESTLDLSLGFTAHEENDPDSKTNQTKDSKLDSVNSSSTG</sequence>
<feature type="region of interest" description="Disordered" evidence="1">
    <location>
        <begin position="69"/>
        <end position="99"/>
    </location>
</feature>
<feature type="region of interest" description="Disordered" evidence="1">
    <location>
        <begin position="113"/>
        <end position="213"/>
    </location>
</feature>
<evidence type="ECO:0000313" key="3">
    <source>
        <dbReference type="Proteomes" id="UP000823775"/>
    </source>
</evidence>
<feature type="compositionally biased region" description="Basic and acidic residues" evidence="1">
    <location>
        <begin position="149"/>
        <end position="173"/>
    </location>
</feature>
<feature type="compositionally biased region" description="Basic and acidic residues" evidence="1">
    <location>
        <begin position="79"/>
        <end position="99"/>
    </location>
</feature>
<feature type="compositionally biased region" description="Polar residues" evidence="1">
    <location>
        <begin position="10"/>
        <end position="20"/>
    </location>
</feature>
<reference evidence="2 3" key="1">
    <citation type="journal article" date="2021" name="BMC Genomics">
        <title>Datura genome reveals duplications of psychoactive alkaloid biosynthetic genes and high mutation rate following tissue culture.</title>
        <authorList>
            <person name="Rajewski A."/>
            <person name="Carter-House D."/>
            <person name="Stajich J."/>
            <person name="Litt A."/>
        </authorList>
    </citation>
    <scope>NUCLEOTIDE SEQUENCE [LARGE SCALE GENOMIC DNA]</scope>
    <source>
        <strain evidence="2">AR-01</strain>
    </source>
</reference>
<feature type="compositionally biased region" description="Basic and acidic residues" evidence="1">
    <location>
        <begin position="186"/>
        <end position="204"/>
    </location>
</feature>
<dbReference type="PANTHER" id="PTHR34572:SF11">
    <property type="match status" value="1"/>
</dbReference>
<name>A0ABS8T655_DATST</name>
<feature type="region of interest" description="Disordered" evidence="1">
    <location>
        <begin position="1"/>
        <end position="20"/>
    </location>
</feature>